<proteinExistence type="predicted"/>
<dbReference type="Pfam" id="PF08378">
    <property type="entry name" value="NERD"/>
    <property type="match status" value="1"/>
</dbReference>
<organism evidence="3 4">
    <name type="scientific">Porphyromonas catoniae ATCC 51270</name>
    <dbReference type="NCBI Taxonomy" id="887901"/>
    <lineage>
        <taxon>Bacteria</taxon>
        <taxon>Pseudomonadati</taxon>
        <taxon>Bacteroidota</taxon>
        <taxon>Bacteroidia</taxon>
        <taxon>Bacteroidales</taxon>
        <taxon>Porphyromonadaceae</taxon>
        <taxon>Porphyromonas</taxon>
    </lineage>
</organism>
<keyword evidence="1" id="KW-0812">Transmembrane</keyword>
<comment type="caution">
    <text evidence="3">The sequence shown here is derived from an EMBL/GenBank/DDBJ whole genome shotgun (WGS) entry which is preliminary data.</text>
</comment>
<dbReference type="GO" id="GO:0006265">
    <property type="term" value="P:DNA topological change"/>
    <property type="evidence" value="ECO:0007669"/>
    <property type="project" value="InterPro"/>
</dbReference>
<keyword evidence="4" id="KW-1185">Reference proteome</keyword>
<dbReference type="RefSeq" id="WP_052328747.1">
    <property type="nucleotide sequence ID" value="NZ_JDFF01000013.1"/>
</dbReference>
<evidence type="ECO:0000313" key="4">
    <source>
        <dbReference type="Proteomes" id="UP000023482"/>
    </source>
</evidence>
<feature type="transmembrane region" description="Helical" evidence="1">
    <location>
        <begin position="6"/>
        <end position="24"/>
    </location>
</feature>
<protein>
    <submittedName>
        <fullName evidence="3">Topoisomerase DNA-binding C4 zinc finger domain protein</fullName>
    </submittedName>
</protein>
<dbReference type="InterPro" id="IPR013498">
    <property type="entry name" value="Topo_IA_Znf"/>
</dbReference>
<dbReference type="SUPFAM" id="SSF57783">
    <property type="entry name" value="Zinc beta-ribbon"/>
    <property type="match status" value="1"/>
</dbReference>
<dbReference type="AlphaFoldDB" id="Z4WXG2"/>
<dbReference type="Proteomes" id="UP000023482">
    <property type="component" value="Unassembled WGS sequence"/>
</dbReference>
<dbReference type="GO" id="GO:0003916">
    <property type="term" value="F:DNA topoisomerase activity"/>
    <property type="evidence" value="ECO:0007669"/>
    <property type="project" value="InterPro"/>
</dbReference>
<accession>Z4WXG2</accession>
<keyword evidence="3" id="KW-0238">DNA-binding</keyword>
<feature type="domain" description="NERD" evidence="2">
    <location>
        <begin position="30"/>
        <end position="145"/>
    </location>
</feature>
<dbReference type="Pfam" id="PF01396">
    <property type="entry name" value="Zn_ribbon_Top1"/>
    <property type="match status" value="1"/>
</dbReference>
<dbReference type="EMBL" id="JDFF01000013">
    <property type="protein sequence ID" value="EWC92430.1"/>
    <property type="molecule type" value="Genomic_DNA"/>
</dbReference>
<evidence type="ECO:0000256" key="1">
    <source>
        <dbReference type="SAM" id="Phobius"/>
    </source>
</evidence>
<keyword evidence="1" id="KW-0472">Membrane</keyword>
<evidence type="ECO:0000259" key="2">
    <source>
        <dbReference type="PROSITE" id="PS50965"/>
    </source>
</evidence>
<keyword evidence="1" id="KW-1133">Transmembrane helix</keyword>
<dbReference type="Gene3D" id="3.30.65.10">
    <property type="entry name" value="Bacterial Topoisomerase I, domain 1"/>
    <property type="match status" value="1"/>
</dbReference>
<dbReference type="GO" id="GO:0003677">
    <property type="term" value="F:DNA binding"/>
    <property type="evidence" value="ECO:0007669"/>
    <property type="project" value="UniProtKB-KW"/>
</dbReference>
<dbReference type="InterPro" id="IPR011528">
    <property type="entry name" value="NERD"/>
</dbReference>
<evidence type="ECO:0000313" key="3">
    <source>
        <dbReference type="EMBL" id="EWC92430.1"/>
    </source>
</evidence>
<keyword evidence="3" id="KW-0413">Isomerase</keyword>
<dbReference type="OrthoDB" id="9813328at2"/>
<dbReference type="GO" id="GO:0005694">
    <property type="term" value="C:chromosome"/>
    <property type="evidence" value="ECO:0007669"/>
    <property type="project" value="InterPro"/>
</dbReference>
<dbReference type="PATRIC" id="fig|887901.3.peg.925"/>
<sequence>MYIKEFTPLLVVILLLLYLCLVRWRSAKYKGQIGEKCVSSILSTLPSNYYLFNNIYLQNGTHSTQIDHVIVSPYGIFVIETKNYKGWIYGTKHGEYWTQNIYGVRYSLQNPIRQNYVHTRALQELLGVPLDMFIQVVVFMDKAELKGEQNDGVVYLSQLQDFVLSHSVERLTDEEVESFTALLLSSCVRDTNMEKRHILSVQQRIQERQRLIESHVCPRCGGRLIVRYGAYGSFLGCSSFPRCRFTLSLRDS</sequence>
<gene>
    <name evidence="3" type="ORF">HMPREF0636_0238</name>
</gene>
<reference evidence="3 4" key="1">
    <citation type="submission" date="2014-01" db="EMBL/GenBank/DDBJ databases">
        <authorList>
            <person name="Durkin A.S."/>
            <person name="McCorrison J."/>
            <person name="Torralba M."/>
            <person name="Gillis M."/>
            <person name="Haft D.H."/>
            <person name="Methe B."/>
            <person name="Sutton G."/>
            <person name="Nelson K.E."/>
        </authorList>
    </citation>
    <scope>NUCLEOTIDE SEQUENCE [LARGE SCALE GENOMIC DNA]</scope>
    <source>
        <strain evidence="3 4">ATCC 51270</strain>
    </source>
</reference>
<dbReference type="PROSITE" id="PS50965">
    <property type="entry name" value="NERD"/>
    <property type="match status" value="1"/>
</dbReference>
<name>Z4WXG2_9PORP</name>